<dbReference type="Proteomes" id="UP000821866">
    <property type="component" value="Unassembled WGS sequence"/>
</dbReference>
<gene>
    <name evidence="3" type="ORF">HPB51_026947</name>
</gene>
<evidence type="ECO:0000313" key="3">
    <source>
        <dbReference type="EMBL" id="KAH7977203.1"/>
    </source>
</evidence>
<organism evidence="3 4">
    <name type="scientific">Rhipicephalus microplus</name>
    <name type="common">Cattle tick</name>
    <name type="synonym">Boophilus microplus</name>
    <dbReference type="NCBI Taxonomy" id="6941"/>
    <lineage>
        <taxon>Eukaryota</taxon>
        <taxon>Metazoa</taxon>
        <taxon>Ecdysozoa</taxon>
        <taxon>Arthropoda</taxon>
        <taxon>Chelicerata</taxon>
        <taxon>Arachnida</taxon>
        <taxon>Acari</taxon>
        <taxon>Parasitiformes</taxon>
        <taxon>Ixodida</taxon>
        <taxon>Ixodoidea</taxon>
        <taxon>Ixodidae</taxon>
        <taxon>Rhipicephalinae</taxon>
        <taxon>Rhipicephalus</taxon>
        <taxon>Boophilus</taxon>
    </lineage>
</organism>
<protein>
    <submittedName>
        <fullName evidence="3">Uncharacterized protein</fullName>
    </submittedName>
</protein>
<feature type="compositionally biased region" description="Basic residues" evidence="2">
    <location>
        <begin position="50"/>
        <end position="60"/>
    </location>
</feature>
<feature type="compositionally biased region" description="Polar residues" evidence="2">
    <location>
        <begin position="402"/>
        <end position="412"/>
    </location>
</feature>
<feature type="region of interest" description="Disordered" evidence="2">
    <location>
        <begin position="122"/>
        <end position="163"/>
    </location>
</feature>
<evidence type="ECO:0000256" key="1">
    <source>
        <dbReference type="SAM" id="Coils"/>
    </source>
</evidence>
<keyword evidence="4" id="KW-1185">Reference proteome</keyword>
<feature type="coiled-coil region" evidence="1">
    <location>
        <begin position="367"/>
        <end position="398"/>
    </location>
</feature>
<evidence type="ECO:0000313" key="4">
    <source>
        <dbReference type="Proteomes" id="UP000821866"/>
    </source>
</evidence>
<evidence type="ECO:0000256" key="2">
    <source>
        <dbReference type="SAM" id="MobiDB-lite"/>
    </source>
</evidence>
<reference evidence="3" key="2">
    <citation type="submission" date="2021-09" db="EMBL/GenBank/DDBJ databases">
        <authorList>
            <person name="Jia N."/>
            <person name="Wang J."/>
            <person name="Shi W."/>
            <person name="Du L."/>
            <person name="Sun Y."/>
            <person name="Zhan W."/>
            <person name="Jiang J."/>
            <person name="Wang Q."/>
            <person name="Zhang B."/>
            <person name="Ji P."/>
            <person name="Sakyi L.B."/>
            <person name="Cui X."/>
            <person name="Yuan T."/>
            <person name="Jiang B."/>
            <person name="Yang W."/>
            <person name="Lam T.T.-Y."/>
            <person name="Chang Q."/>
            <person name="Ding S."/>
            <person name="Wang X."/>
            <person name="Zhu J."/>
            <person name="Ruan X."/>
            <person name="Zhao L."/>
            <person name="Wei J."/>
            <person name="Que T."/>
            <person name="Du C."/>
            <person name="Cheng J."/>
            <person name="Dai P."/>
            <person name="Han X."/>
            <person name="Huang E."/>
            <person name="Gao Y."/>
            <person name="Liu J."/>
            <person name="Shao H."/>
            <person name="Ye R."/>
            <person name="Li L."/>
            <person name="Wei W."/>
            <person name="Wang X."/>
            <person name="Wang C."/>
            <person name="Huo Q."/>
            <person name="Li W."/>
            <person name="Guo W."/>
            <person name="Chen H."/>
            <person name="Chen S."/>
            <person name="Zhou L."/>
            <person name="Zhou L."/>
            <person name="Ni X."/>
            <person name="Tian J."/>
            <person name="Zhou Y."/>
            <person name="Sheng Y."/>
            <person name="Liu T."/>
            <person name="Pan Y."/>
            <person name="Xia L."/>
            <person name="Li J."/>
            <person name="Zhao F."/>
            <person name="Cao W."/>
        </authorList>
    </citation>
    <scope>NUCLEOTIDE SEQUENCE</scope>
    <source>
        <strain evidence="3">Rmic-2018</strain>
        <tissue evidence="3">Larvae</tissue>
    </source>
</reference>
<proteinExistence type="predicted"/>
<feature type="region of interest" description="Disordered" evidence="2">
    <location>
        <begin position="399"/>
        <end position="480"/>
    </location>
</feature>
<feature type="compositionally biased region" description="Basic and acidic residues" evidence="2">
    <location>
        <begin position="413"/>
        <end position="427"/>
    </location>
</feature>
<feature type="region of interest" description="Disordered" evidence="2">
    <location>
        <begin position="265"/>
        <end position="288"/>
    </location>
</feature>
<keyword evidence="1" id="KW-0175">Coiled coil</keyword>
<name>A0A9J6D1Y4_RHIMP</name>
<feature type="region of interest" description="Disordered" evidence="2">
    <location>
        <begin position="50"/>
        <end position="109"/>
    </location>
</feature>
<reference evidence="3" key="1">
    <citation type="journal article" date="2020" name="Cell">
        <title>Large-Scale Comparative Analyses of Tick Genomes Elucidate Their Genetic Diversity and Vector Capacities.</title>
        <authorList>
            <consortium name="Tick Genome and Microbiome Consortium (TIGMIC)"/>
            <person name="Jia N."/>
            <person name="Wang J."/>
            <person name="Shi W."/>
            <person name="Du L."/>
            <person name="Sun Y."/>
            <person name="Zhan W."/>
            <person name="Jiang J.F."/>
            <person name="Wang Q."/>
            <person name="Zhang B."/>
            <person name="Ji P."/>
            <person name="Bell-Sakyi L."/>
            <person name="Cui X.M."/>
            <person name="Yuan T.T."/>
            <person name="Jiang B.G."/>
            <person name="Yang W.F."/>
            <person name="Lam T.T."/>
            <person name="Chang Q.C."/>
            <person name="Ding S.J."/>
            <person name="Wang X.J."/>
            <person name="Zhu J.G."/>
            <person name="Ruan X.D."/>
            <person name="Zhao L."/>
            <person name="Wei J.T."/>
            <person name="Ye R.Z."/>
            <person name="Que T.C."/>
            <person name="Du C.H."/>
            <person name="Zhou Y.H."/>
            <person name="Cheng J.X."/>
            <person name="Dai P.F."/>
            <person name="Guo W.B."/>
            <person name="Han X.H."/>
            <person name="Huang E.J."/>
            <person name="Li L.F."/>
            <person name="Wei W."/>
            <person name="Gao Y.C."/>
            <person name="Liu J.Z."/>
            <person name="Shao H.Z."/>
            <person name="Wang X."/>
            <person name="Wang C.C."/>
            <person name="Yang T.C."/>
            <person name="Huo Q.B."/>
            <person name="Li W."/>
            <person name="Chen H.Y."/>
            <person name="Chen S.E."/>
            <person name="Zhou L.G."/>
            <person name="Ni X.B."/>
            <person name="Tian J.H."/>
            <person name="Sheng Y."/>
            <person name="Liu T."/>
            <person name="Pan Y.S."/>
            <person name="Xia L.Y."/>
            <person name="Li J."/>
            <person name="Zhao F."/>
            <person name="Cao W.C."/>
        </authorList>
    </citation>
    <scope>NUCLEOTIDE SEQUENCE</scope>
    <source>
        <strain evidence="3">Rmic-2018</strain>
    </source>
</reference>
<comment type="caution">
    <text evidence="3">The sequence shown here is derived from an EMBL/GenBank/DDBJ whole genome shotgun (WGS) entry which is preliminary data.</text>
</comment>
<dbReference type="AlphaFoldDB" id="A0A9J6D1Y4"/>
<sequence>MYLSEALKKSCQWLMNESFRQQVSRLSDASYPKSLVVSAARGLLRKALEKRKKSKAKARRSFASTSRAIKDQPSRRKADLPEQSTSLEEQQKSQQRVLRGGNSDDRTKSAACKLCSRDLKSEKAGSEMHTAKPFPHSVEPSSGSEWEDSPKKPAVDSSSFNSEGSRITSVQAMSDALSDCNAANISRLLRKYLKKKGPSLEKDLLSALRPSQVQYVIHAYGTLTAFMDCMPEFERVQEGRCTLVYHEGLDGEECDCRDLPHTQEEHSHGLYSSGSSYDGLQHADDSEPECEPCSSTSSSCYESAVEEQPEEAKHRLKDASCQTPLSCYSRGVQAVQKTSHADSQTDESHACRCVKAKSTLPSRDAEVKKLRERLKNIRQNQGREIQQLRLKIKQLLAKPQAATPQYGASNRTTSRERKPVEKNRADYRVSSPQPRPPLRQKNLPARPTAENKLMTHPVGPKSRPLKQAGRQCSRSETPLPAQEVHEVPGCKKSAEACTDVVSVRSSQGNAVKSSTDMQISRIVRIAMKRQPDLSETEIREVLSHLRLTKGGFSGMNFSAIVDLALGQLKAGMDD</sequence>
<feature type="compositionally biased region" description="Polar residues" evidence="2">
    <location>
        <begin position="82"/>
        <end position="96"/>
    </location>
</feature>
<feature type="compositionally biased region" description="Basic and acidic residues" evidence="2">
    <location>
        <begin position="68"/>
        <end position="80"/>
    </location>
</feature>
<dbReference type="EMBL" id="JABSTU010002399">
    <property type="protein sequence ID" value="KAH7977203.1"/>
    <property type="molecule type" value="Genomic_DNA"/>
</dbReference>
<accession>A0A9J6D1Y4</accession>